<dbReference type="GO" id="GO:0051959">
    <property type="term" value="F:dynein light intermediate chain binding"/>
    <property type="evidence" value="ECO:0007669"/>
    <property type="project" value="InterPro"/>
</dbReference>
<dbReference type="Gene3D" id="1.10.8.720">
    <property type="entry name" value="Region D6 of dynein motor"/>
    <property type="match status" value="1"/>
</dbReference>
<dbReference type="Proteomes" id="UP001148018">
    <property type="component" value="Unassembled WGS sequence"/>
</dbReference>
<dbReference type="Pfam" id="PF18199">
    <property type="entry name" value="Dynein_C"/>
    <property type="match status" value="1"/>
</dbReference>
<dbReference type="InterPro" id="IPR043160">
    <property type="entry name" value="Dynein_C_barrel"/>
</dbReference>
<dbReference type="AlphaFoldDB" id="A0A9Q0EHX2"/>
<dbReference type="Gene3D" id="3.10.490.20">
    <property type="match status" value="1"/>
</dbReference>
<name>A0A9Q0EHX2_9TELE</name>
<organism evidence="3 4">
    <name type="scientific">Muraenolepis orangiensis</name>
    <name type="common">Patagonian moray cod</name>
    <dbReference type="NCBI Taxonomy" id="630683"/>
    <lineage>
        <taxon>Eukaryota</taxon>
        <taxon>Metazoa</taxon>
        <taxon>Chordata</taxon>
        <taxon>Craniata</taxon>
        <taxon>Vertebrata</taxon>
        <taxon>Euteleostomi</taxon>
        <taxon>Actinopterygii</taxon>
        <taxon>Neopterygii</taxon>
        <taxon>Teleostei</taxon>
        <taxon>Neoteleostei</taxon>
        <taxon>Acanthomorphata</taxon>
        <taxon>Zeiogadaria</taxon>
        <taxon>Gadariae</taxon>
        <taxon>Gadiformes</taxon>
        <taxon>Muraenolepidoidei</taxon>
        <taxon>Muraenolepididae</taxon>
        <taxon>Muraenolepis</taxon>
    </lineage>
</organism>
<gene>
    <name evidence="3" type="ORF">NHX12_025262</name>
</gene>
<evidence type="ECO:0000259" key="2">
    <source>
        <dbReference type="Pfam" id="PF18199"/>
    </source>
</evidence>
<dbReference type="PANTHER" id="PTHR22878:SF71">
    <property type="entry name" value="DYNEIN, AXONEMAL, HEAVY CHAIN 3"/>
    <property type="match status" value="1"/>
</dbReference>
<feature type="domain" description="Dynein heavy chain C-terminal" evidence="2">
    <location>
        <begin position="193"/>
        <end position="259"/>
    </location>
</feature>
<comment type="caution">
    <text evidence="3">The sequence shown here is derived from an EMBL/GenBank/DDBJ whole genome shotgun (WGS) entry which is preliminary data.</text>
</comment>
<reference evidence="3" key="1">
    <citation type="submission" date="2022-07" db="EMBL/GenBank/DDBJ databases">
        <title>Chromosome-level genome of Muraenolepis orangiensis.</title>
        <authorList>
            <person name="Kim J."/>
        </authorList>
    </citation>
    <scope>NUCLEOTIDE SEQUENCE</scope>
    <source>
        <strain evidence="3">KU_S4_2022</strain>
        <tissue evidence="3">Muscle</tissue>
    </source>
</reference>
<accession>A0A9Q0EHX2</accession>
<dbReference type="GO" id="GO:0045505">
    <property type="term" value="F:dynein intermediate chain binding"/>
    <property type="evidence" value="ECO:0007669"/>
    <property type="project" value="InterPro"/>
</dbReference>
<sequence>MEAAAFDLEGFVDSPLPEGRLASHSTALWCGCEKGSLKGRKGDCPANGVPGVDLLLGNDIAGGRVYPVLEVSNQPETPDADQSRSPVYPACVLTRAQARKWGEEGPDLLCSYLSHPICDPAFFGGSEKQEVWQKLLFGLTFFHALVQERRNFGPLGWNIPYESDLTGDWIDNGPPPVFWFSGLYFTQSFLTSVSLCQEVTKHEIHIDQKPDDGAYVRGLFMEGARWVREKMVMGESLPKILFDPLPIIWLRPGEMSMFKHEDIYVYRPLQHWVNRGVACLCQLDD</sequence>
<keyword evidence="4" id="KW-1185">Reference proteome</keyword>
<dbReference type="GO" id="GO:0007018">
    <property type="term" value="P:microtubule-based movement"/>
    <property type="evidence" value="ECO:0007669"/>
    <property type="project" value="InterPro"/>
</dbReference>
<feature type="domain" description="Dynein heavy chain AAA lid" evidence="1">
    <location>
        <begin position="132"/>
        <end position="162"/>
    </location>
</feature>
<evidence type="ECO:0000313" key="3">
    <source>
        <dbReference type="EMBL" id="KAJ3608212.1"/>
    </source>
</evidence>
<evidence type="ECO:0000313" key="4">
    <source>
        <dbReference type="Proteomes" id="UP001148018"/>
    </source>
</evidence>
<dbReference type="PANTHER" id="PTHR22878">
    <property type="entry name" value="DYNEIN HEAVY CHAIN 6, AXONEMAL-LIKE-RELATED"/>
    <property type="match status" value="1"/>
</dbReference>
<dbReference type="InterPro" id="IPR042219">
    <property type="entry name" value="AAA_lid_11_sf"/>
</dbReference>
<dbReference type="InterPro" id="IPR041658">
    <property type="entry name" value="AAA_lid_11"/>
</dbReference>
<evidence type="ECO:0000259" key="1">
    <source>
        <dbReference type="Pfam" id="PF18198"/>
    </source>
</evidence>
<dbReference type="EMBL" id="JANIIK010000040">
    <property type="protein sequence ID" value="KAJ3608212.1"/>
    <property type="molecule type" value="Genomic_DNA"/>
</dbReference>
<dbReference type="OrthoDB" id="5593012at2759"/>
<dbReference type="GO" id="GO:0030286">
    <property type="term" value="C:dynein complex"/>
    <property type="evidence" value="ECO:0007669"/>
    <property type="project" value="InterPro"/>
</dbReference>
<protein>
    <submittedName>
        <fullName evidence="3">Uncharacterized protein</fullName>
    </submittedName>
</protein>
<proteinExistence type="predicted"/>
<dbReference type="Pfam" id="PF18198">
    <property type="entry name" value="AAA_lid_11"/>
    <property type="match status" value="1"/>
</dbReference>
<dbReference type="InterPro" id="IPR026983">
    <property type="entry name" value="DHC"/>
</dbReference>
<dbReference type="InterPro" id="IPR041228">
    <property type="entry name" value="Dynein_C"/>
</dbReference>